<proteinExistence type="inferred from homology"/>
<accession>A0A2G5D2S1</accession>
<keyword evidence="3" id="KW-0962">Peroxisome biogenesis</keyword>
<dbReference type="PANTHER" id="PTHR23077">
    <property type="entry name" value="AAA-FAMILY ATPASE"/>
    <property type="match status" value="1"/>
</dbReference>
<dbReference type="GO" id="GO:0005778">
    <property type="term" value="C:peroxisomal membrane"/>
    <property type="evidence" value="ECO:0007669"/>
    <property type="project" value="TreeGrafter"/>
</dbReference>
<protein>
    <recommendedName>
        <fullName evidence="8">Peroxisomal ATPase PEX6</fullName>
    </recommendedName>
    <alternativeName>
        <fullName evidence="9">Peroxin-6</fullName>
    </alternativeName>
</protein>
<reference evidence="12 13" key="1">
    <citation type="submission" date="2017-09" db="EMBL/GenBank/DDBJ databases">
        <title>WGS assembly of Aquilegia coerulea Goldsmith.</title>
        <authorList>
            <person name="Hodges S."/>
            <person name="Kramer E."/>
            <person name="Nordborg M."/>
            <person name="Tomkins J."/>
            <person name="Borevitz J."/>
            <person name="Derieg N."/>
            <person name="Yan J."/>
            <person name="Mihaltcheva S."/>
            <person name="Hayes R.D."/>
            <person name="Rokhsar D."/>
        </authorList>
    </citation>
    <scope>NUCLEOTIDE SEQUENCE [LARGE SCALE GENOMIC DNA]</scope>
    <source>
        <strain evidence="13">cv. Goldsmith</strain>
    </source>
</reference>
<evidence type="ECO:0000256" key="4">
    <source>
        <dbReference type="ARBA" id="ARBA00022741"/>
    </source>
</evidence>
<dbReference type="GO" id="GO:0005829">
    <property type="term" value="C:cytosol"/>
    <property type="evidence" value="ECO:0007669"/>
    <property type="project" value="TreeGrafter"/>
</dbReference>
<dbReference type="GO" id="GO:0016887">
    <property type="term" value="F:ATP hydrolysis activity"/>
    <property type="evidence" value="ECO:0007669"/>
    <property type="project" value="InterPro"/>
</dbReference>
<dbReference type="Proteomes" id="UP000230069">
    <property type="component" value="Unassembled WGS sequence"/>
</dbReference>
<feature type="domain" description="AAA+ ATPase" evidence="11">
    <location>
        <begin position="665"/>
        <end position="787"/>
    </location>
</feature>
<dbReference type="InterPro" id="IPR003959">
    <property type="entry name" value="ATPase_AAA_core"/>
</dbReference>
<gene>
    <name evidence="12" type="ORF">AQUCO_03000366v1</name>
</gene>
<dbReference type="Gene3D" id="3.40.50.300">
    <property type="entry name" value="P-loop containing nucleotide triphosphate hydrolases"/>
    <property type="match status" value="2"/>
</dbReference>
<dbReference type="Gene3D" id="1.10.8.60">
    <property type="match status" value="2"/>
</dbReference>
<evidence type="ECO:0000256" key="5">
    <source>
        <dbReference type="ARBA" id="ARBA00022801"/>
    </source>
</evidence>
<dbReference type="InParanoid" id="A0A2G5D2S1"/>
<dbReference type="STRING" id="218851.A0A2G5D2S1"/>
<keyword evidence="5" id="KW-0378">Hydrolase</keyword>
<dbReference type="GO" id="GO:0005524">
    <property type="term" value="F:ATP binding"/>
    <property type="evidence" value="ECO:0007669"/>
    <property type="project" value="UniProtKB-KW"/>
</dbReference>
<feature type="domain" description="AAA+ ATPase" evidence="11">
    <location>
        <begin position="378"/>
        <end position="530"/>
    </location>
</feature>
<evidence type="ECO:0000256" key="10">
    <source>
        <dbReference type="ARBA" id="ARBA00048778"/>
    </source>
</evidence>
<dbReference type="SUPFAM" id="SSF52540">
    <property type="entry name" value="P-loop containing nucleoside triphosphate hydrolases"/>
    <property type="match status" value="2"/>
</dbReference>
<comment type="subcellular location">
    <subcellularLocation>
        <location evidence="1">Membrane</location>
    </subcellularLocation>
</comment>
<evidence type="ECO:0000256" key="7">
    <source>
        <dbReference type="ARBA" id="ARBA00023136"/>
    </source>
</evidence>
<name>A0A2G5D2S1_AQUCA</name>
<dbReference type="PROSITE" id="PS00674">
    <property type="entry name" value="AAA"/>
    <property type="match status" value="1"/>
</dbReference>
<dbReference type="InterPro" id="IPR003593">
    <property type="entry name" value="AAA+_ATPase"/>
</dbReference>
<evidence type="ECO:0000313" key="13">
    <source>
        <dbReference type="Proteomes" id="UP000230069"/>
    </source>
</evidence>
<evidence type="ECO:0000256" key="3">
    <source>
        <dbReference type="ARBA" id="ARBA00022593"/>
    </source>
</evidence>
<dbReference type="InterPro" id="IPR050168">
    <property type="entry name" value="AAA_ATPase_domain"/>
</dbReference>
<comment type="catalytic activity">
    <reaction evidence="10">
        <text>ATP + H2O = ADP + phosphate + H(+)</text>
        <dbReference type="Rhea" id="RHEA:13065"/>
        <dbReference type="ChEBI" id="CHEBI:15377"/>
        <dbReference type="ChEBI" id="CHEBI:15378"/>
        <dbReference type="ChEBI" id="CHEBI:30616"/>
        <dbReference type="ChEBI" id="CHEBI:43474"/>
        <dbReference type="ChEBI" id="CHEBI:456216"/>
    </reaction>
    <physiologicalReaction direction="left-to-right" evidence="10">
        <dbReference type="Rhea" id="RHEA:13066"/>
    </physiologicalReaction>
</comment>
<dbReference type="FunCoup" id="A0A2G5D2S1">
    <property type="interactions" value="2069"/>
</dbReference>
<evidence type="ECO:0000256" key="8">
    <source>
        <dbReference type="ARBA" id="ARBA00034811"/>
    </source>
</evidence>
<evidence type="ECO:0000256" key="1">
    <source>
        <dbReference type="ARBA" id="ARBA00004370"/>
    </source>
</evidence>
<keyword evidence="4" id="KW-0547">Nucleotide-binding</keyword>
<organism evidence="12 13">
    <name type="scientific">Aquilegia coerulea</name>
    <name type="common">Rocky mountain columbine</name>
    <dbReference type="NCBI Taxonomy" id="218851"/>
    <lineage>
        <taxon>Eukaryota</taxon>
        <taxon>Viridiplantae</taxon>
        <taxon>Streptophyta</taxon>
        <taxon>Embryophyta</taxon>
        <taxon>Tracheophyta</taxon>
        <taxon>Spermatophyta</taxon>
        <taxon>Magnoliopsida</taxon>
        <taxon>Ranunculales</taxon>
        <taxon>Ranunculaceae</taxon>
        <taxon>Thalictroideae</taxon>
        <taxon>Aquilegia</taxon>
    </lineage>
</organism>
<dbReference type="OrthoDB" id="2187at2759"/>
<dbReference type="GO" id="GO:0016558">
    <property type="term" value="P:protein import into peroxisome matrix"/>
    <property type="evidence" value="ECO:0007669"/>
    <property type="project" value="TreeGrafter"/>
</dbReference>
<evidence type="ECO:0000256" key="6">
    <source>
        <dbReference type="ARBA" id="ARBA00022840"/>
    </source>
</evidence>
<evidence type="ECO:0000313" key="12">
    <source>
        <dbReference type="EMBL" id="PIA37783.1"/>
    </source>
</evidence>
<dbReference type="InterPro" id="IPR027417">
    <property type="entry name" value="P-loop_NTPase"/>
</dbReference>
<keyword evidence="7" id="KW-0472">Membrane</keyword>
<keyword evidence="6" id="KW-0067">ATP-binding</keyword>
<dbReference type="AlphaFoldDB" id="A0A2G5D2S1"/>
<comment type="similarity">
    <text evidence="2">Belongs to the AAA ATPase family.</text>
</comment>
<evidence type="ECO:0000256" key="2">
    <source>
        <dbReference type="ARBA" id="ARBA00006914"/>
    </source>
</evidence>
<dbReference type="EMBL" id="KZ305047">
    <property type="protein sequence ID" value="PIA37783.1"/>
    <property type="molecule type" value="Genomic_DNA"/>
</dbReference>
<dbReference type="PANTHER" id="PTHR23077:SF9">
    <property type="entry name" value="PEROXISOMAL ATPASE PEX6"/>
    <property type="match status" value="1"/>
</dbReference>
<sequence length="898" mass="98434">MVERRKPLILHSTKLFLNSILNSTSIIKNEQDRSTIDVDDSPPLKLPAGILRYSKYHSIDVDDVLHPDQASFDEEALIGVSISVLKKLALTAGSLVIVRNIGTTLQRVGRVIALDRPDSVITDCSNHTELLSLSSPPTMVVFPSYTFPSNQRLPFDEVAFLSPILAFNLDLHISCLQSLVREGRDTIMSLFEVKDTSDDKETKASSLEVEIKPLDSLPKFASHLRASFVKIPECGTIESLRKGVSVETEDRQEMIDLALQDYFEVDRYLARGDIFRVHITWNCNSQLCIPCNRKTTENEMGNVVYFKVIGMEPADEPVLRVNCRKTALVLGGSVPSSVPPDLLVGDLEKFVPVQGNTVKTLGSILTPPLCPSSVSSKFRVAVLLHGLEGCGKRTTVRYVARRLGLHVVQYSCYDLISSSEKKVSGALAQAFETAKRYSPAILLLRHFEVFQKVSSHEGSPSDQVGLTTEVASVLREYTQSDSDIEVSFYGNQPRIIGHQVLLVAVSDSSEGLPAPIRRCFSHELSMGALNEEQRANMLSQLIHSSPEVSKDIGTVDLMKDVAEQTSGFTPRDICALVADAGANSMSRPFPGEIASEPAFPNLSKEDITRALERSKKRIASALGTPKVPNVKWEDVGGLEDVKKAILDTVQLPLRHKALFSSGLRKRSGVLLYGPPGTGKTLLAKAVATECSLNFLSVKGPELINISACPCVIFFDELDSLAPARGASGDSGGVMDRVVSQMLAEIDGLSDTTQDLFIIGASNRPDLIDPALLRPGRFDKLLYVGVNSQISYRERVLKALTRNFKLHENISLHSIATRCPQNFTGADMYALCADAWFHAAKRKVVSLQSDSSGIDDQSDAVIVEFDDFVKVLGELSPSLSVAELKKYELLRNQFEGSTK</sequence>
<dbReference type="Pfam" id="PF00004">
    <property type="entry name" value="AAA"/>
    <property type="match status" value="2"/>
</dbReference>
<keyword evidence="13" id="KW-1185">Reference proteome</keyword>
<dbReference type="InterPro" id="IPR003960">
    <property type="entry name" value="ATPase_AAA_CS"/>
</dbReference>
<dbReference type="FunFam" id="3.40.50.300:FF:000109">
    <property type="entry name" value="Peroxisomal biogenesis factor 6"/>
    <property type="match status" value="1"/>
</dbReference>
<dbReference type="SMART" id="SM00382">
    <property type="entry name" value="AAA"/>
    <property type="match status" value="2"/>
</dbReference>
<evidence type="ECO:0000256" key="9">
    <source>
        <dbReference type="ARBA" id="ARBA00034920"/>
    </source>
</evidence>
<evidence type="ECO:0000259" key="11">
    <source>
        <dbReference type="SMART" id="SM00382"/>
    </source>
</evidence>